<dbReference type="GO" id="GO:0008654">
    <property type="term" value="P:phospholipid biosynthetic process"/>
    <property type="evidence" value="ECO:0007669"/>
    <property type="project" value="UniProtKB-KW"/>
</dbReference>
<keyword evidence="11 15" id="KW-0472">Membrane</keyword>
<organism evidence="16">
    <name type="scientific">hydrothermal vent metagenome</name>
    <dbReference type="NCBI Taxonomy" id="652676"/>
    <lineage>
        <taxon>unclassified sequences</taxon>
        <taxon>metagenomes</taxon>
        <taxon>ecological metagenomes</taxon>
    </lineage>
</organism>
<comment type="similarity">
    <text evidence="3">Belongs to the CDP-alcohol phosphatidyltransferase class-I family.</text>
</comment>
<evidence type="ECO:0000256" key="14">
    <source>
        <dbReference type="ARBA" id="ARBA00032361"/>
    </source>
</evidence>
<evidence type="ECO:0000256" key="11">
    <source>
        <dbReference type="ARBA" id="ARBA00023136"/>
    </source>
</evidence>
<evidence type="ECO:0000256" key="3">
    <source>
        <dbReference type="ARBA" id="ARBA00010441"/>
    </source>
</evidence>
<proteinExistence type="inferred from homology"/>
<evidence type="ECO:0000256" key="7">
    <source>
        <dbReference type="ARBA" id="ARBA00022679"/>
    </source>
</evidence>
<feature type="transmembrane region" description="Helical" evidence="15">
    <location>
        <begin position="33"/>
        <end position="50"/>
    </location>
</feature>
<dbReference type="Gene3D" id="1.20.120.1760">
    <property type="match status" value="1"/>
</dbReference>
<evidence type="ECO:0000256" key="8">
    <source>
        <dbReference type="ARBA" id="ARBA00022692"/>
    </source>
</evidence>
<keyword evidence="8 15" id="KW-0812">Transmembrane</keyword>
<dbReference type="InterPro" id="IPR050324">
    <property type="entry name" value="CDP-alcohol_PTase-I"/>
</dbReference>
<keyword evidence="6" id="KW-0444">Lipid biosynthesis</keyword>
<evidence type="ECO:0000256" key="2">
    <source>
        <dbReference type="ARBA" id="ARBA00004127"/>
    </source>
</evidence>
<evidence type="ECO:0000313" key="16">
    <source>
        <dbReference type="EMBL" id="SFV67272.1"/>
    </source>
</evidence>
<evidence type="ECO:0000256" key="1">
    <source>
        <dbReference type="ARBA" id="ARBA00000287"/>
    </source>
</evidence>
<keyword evidence="9 15" id="KW-1133">Transmembrane helix</keyword>
<keyword evidence="7 16" id="KW-0808">Transferase</keyword>
<keyword evidence="13" id="KW-1208">Phospholipid metabolism</keyword>
<comment type="subcellular location">
    <subcellularLocation>
        <location evidence="2">Endomembrane system</location>
        <topology evidence="2">Multi-pass membrane protein</topology>
    </subcellularLocation>
</comment>
<keyword evidence="12" id="KW-0594">Phospholipid biosynthesis</keyword>
<dbReference type="InterPro" id="IPR000462">
    <property type="entry name" value="CDP-OH_P_trans"/>
</dbReference>
<reference evidence="16" key="1">
    <citation type="submission" date="2016-10" db="EMBL/GenBank/DDBJ databases">
        <authorList>
            <person name="de Groot N.N."/>
        </authorList>
    </citation>
    <scope>NUCLEOTIDE SEQUENCE</scope>
</reference>
<dbReference type="EMBL" id="FPHL01000047">
    <property type="protein sequence ID" value="SFV67272.1"/>
    <property type="molecule type" value="Genomic_DNA"/>
</dbReference>
<evidence type="ECO:0000256" key="13">
    <source>
        <dbReference type="ARBA" id="ARBA00023264"/>
    </source>
</evidence>
<evidence type="ECO:0000256" key="10">
    <source>
        <dbReference type="ARBA" id="ARBA00023098"/>
    </source>
</evidence>
<sequence>MHKPSLLYILPNLFTASSIFIGVISIVEANKGHFIQASWLILLALVFDGLDGRVARMTNTTSQFGVEFDSLADIISFGIAPAMLLFFFVGYEFGRFGILVSALYVIFGAIRLARFNISTGKTDPNVFIGLPIPAAAIFISMWILLFNKYDLASYRVILLCLALGVAVLMVSNFRYPSFKKVKLDKPMVFKTMILLVLAASLLYLFSAEGFALIILAYAAYGPVRALKTINSRRFGHAKHQEDIDT</sequence>
<evidence type="ECO:0000256" key="12">
    <source>
        <dbReference type="ARBA" id="ARBA00023209"/>
    </source>
</evidence>
<feature type="transmembrane region" description="Helical" evidence="15">
    <location>
        <begin position="192"/>
        <end position="220"/>
    </location>
</feature>
<feature type="transmembrane region" description="Helical" evidence="15">
    <location>
        <begin position="7"/>
        <end position="27"/>
    </location>
</feature>
<protein>
    <recommendedName>
        <fullName evidence="5">CDP-diacylglycerol--serine O-phosphatidyltransferase</fullName>
        <ecNumber evidence="4">2.7.8.8</ecNumber>
    </recommendedName>
    <alternativeName>
        <fullName evidence="14">Phosphatidylserine synthase</fullName>
    </alternativeName>
</protein>
<dbReference type="GO" id="GO:0003882">
    <property type="term" value="F:CDP-diacylglycerol-serine O-phosphatidyltransferase activity"/>
    <property type="evidence" value="ECO:0007669"/>
    <property type="project" value="UniProtKB-EC"/>
</dbReference>
<dbReference type="PROSITE" id="PS00379">
    <property type="entry name" value="CDP_ALCOHOL_P_TRANSF"/>
    <property type="match status" value="1"/>
</dbReference>
<dbReference type="InterPro" id="IPR043130">
    <property type="entry name" value="CDP-OH_PTrfase_TM_dom"/>
</dbReference>
<dbReference type="InterPro" id="IPR048254">
    <property type="entry name" value="CDP_ALCOHOL_P_TRANSF_CS"/>
</dbReference>
<feature type="transmembrane region" description="Helical" evidence="15">
    <location>
        <begin position="152"/>
        <end position="171"/>
    </location>
</feature>
<gene>
    <name evidence="16" type="ORF">MNB_SV-10-300</name>
</gene>
<dbReference type="EC" id="2.7.8.8" evidence="4"/>
<keyword evidence="10" id="KW-0443">Lipid metabolism</keyword>
<dbReference type="PANTHER" id="PTHR14269:SF61">
    <property type="entry name" value="CDP-DIACYLGLYCEROL--SERINE O-PHOSPHATIDYLTRANSFERASE"/>
    <property type="match status" value="1"/>
</dbReference>
<evidence type="ECO:0000256" key="6">
    <source>
        <dbReference type="ARBA" id="ARBA00022516"/>
    </source>
</evidence>
<accession>A0A1W1CNJ7</accession>
<name>A0A1W1CNJ7_9ZZZZ</name>
<evidence type="ECO:0000256" key="15">
    <source>
        <dbReference type="SAM" id="Phobius"/>
    </source>
</evidence>
<evidence type="ECO:0000256" key="5">
    <source>
        <dbReference type="ARBA" id="ARBA00017171"/>
    </source>
</evidence>
<feature type="transmembrane region" description="Helical" evidence="15">
    <location>
        <begin position="125"/>
        <end position="146"/>
    </location>
</feature>
<feature type="transmembrane region" description="Helical" evidence="15">
    <location>
        <begin position="96"/>
        <end position="113"/>
    </location>
</feature>
<dbReference type="PANTHER" id="PTHR14269">
    <property type="entry name" value="CDP-DIACYLGLYCEROL--GLYCEROL-3-PHOSPHATE 3-PHOSPHATIDYLTRANSFERASE-RELATED"/>
    <property type="match status" value="1"/>
</dbReference>
<comment type="catalytic activity">
    <reaction evidence="1">
        <text>a CDP-1,2-diacyl-sn-glycerol + L-serine = a 1,2-diacyl-sn-glycero-3-phospho-L-serine + CMP + H(+)</text>
        <dbReference type="Rhea" id="RHEA:16913"/>
        <dbReference type="ChEBI" id="CHEBI:15378"/>
        <dbReference type="ChEBI" id="CHEBI:33384"/>
        <dbReference type="ChEBI" id="CHEBI:57262"/>
        <dbReference type="ChEBI" id="CHEBI:58332"/>
        <dbReference type="ChEBI" id="CHEBI:60377"/>
        <dbReference type="EC" id="2.7.8.8"/>
    </reaction>
</comment>
<dbReference type="GO" id="GO:0016020">
    <property type="term" value="C:membrane"/>
    <property type="evidence" value="ECO:0007669"/>
    <property type="project" value="InterPro"/>
</dbReference>
<evidence type="ECO:0000256" key="9">
    <source>
        <dbReference type="ARBA" id="ARBA00022989"/>
    </source>
</evidence>
<dbReference type="Pfam" id="PF01066">
    <property type="entry name" value="CDP-OH_P_transf"/>
    <property type="match status" value="1"/>
</dbReference>
<feature type="transmembrane region" description="Helical" evidence="15">
    <location>
        <begin position="71"/>
        <end position="90"/>
    </location>
</feature>
<dbReference type="NCBIfam" id="TIGR00473">
    <property type="entry name" value="pssA"/>
    <property type="match status" value="1"/>
</dbReference>
<dbReference type="AlphaFoldDB" id="A0A1W1CNJ7"/>
<dbReference type="GO" id="GO:0012505">
    <property type="term" value="C:endomembrane system"/>
    <property type="evidence" value="ECO:0007669"/>
    <property type="project" value="UniProtKB-SubCell"/>
</dbReference>
<evidence type="ECO:0000256" key="4">
    <source>
        <dbReference type="ARBA" id="ARBA00013174"/>
    </source>
</evidence>
<dbReference type="InterPro" id="IPR004533">
    <property type="entry name" value="CDP-diaglyc--ser_O-PTrfase"/>
</dbReference>